<dbReference type="Proteomes" id="UP001154061">
    <property type="component" value="Unassembled WGS sequence"/>
</dbReference>
<organism evidence="2 3">
    <name type="scientific">Natrinema salsiterrestre</name>
    <dbReference type="NCBI Taxonomy" id="2950540"/>
    <lineage>
        <taxon>Archaea</taxon>
        <taxon>Methanobacteriati</taxon>
        <taxon>Methanobacteriota</taxon>
        <taxon>Stenosarchaea group</taxon>
        <taxon>Halobacteria</taxon>
        <taxon>Halobacteriales</taxon>
        <taxon>Natrialbaceae</taxon>
        <taxon>Natrinema</taxon>
    </lineage>
</organism>
<reference evidence="2" key="1">
    <citation type="submission" date="2022-06" db="EMBL/GenBank/DDBJ databases">
        <title>Natrinema sp. a new haloarchaeum isolate from saline soil.</title>
        <authorList>
            <person name="Strakova D."/>
            <person name="Galisteo C."/>
            <person name="Sanchez-Porro C."/>
            <person name="Ventosa A."/>
        </authorList>
    </citation>
    <scope>NUCLEOTIDE SEQUENCE</scope>
    <source>
        <strain evidence="2">S1CR25-10</strain>
    </source>
</reference>
<feature type="domain" description="Ig-like" evidence="1">
    <location>
        <begin position="36"/>
        <end position="92"/>
    </location>
</feature>
<proteinExistence type="predicted"/>
<comment type="caution">
    <text evidence="2">The sequence shown here is derived from an EMBL/GenBank/DDBJ whole genome shotgun (WGS) entry which is preliminary data.</text>
</comment>
<dbReference type="RefSeq" id="WP_277519537.1">
    <property type="nucleotide sequence ID" value="NZ_JAMQOT010000001.1"/>
</dbReference>
<dbReference type="InterPro" id="IPR058929">
    <property type="entry name" value="Ig_halo"/>
</dbReference>
<name>A0A9Q4Q1U5_9EURY</name>
<keyword evidence="3" id="KW-1185">Reference proteome</keyword>
<protein>
    <recommendedName>
        <fullName evidence="1">Ig-like domain-containing protein</fullName>
    </recommendedName>
</protein>
<dbReference type="AlphaFoldDB" id="A0A9Q4Q1U5"/>
<evidence type="ECO:0000259" key="1">
    <source>
        <dbReference type="Pfam" id="PF25942"/>
    </source>
</evidence>
<evidence type="ECO:0000313" key="2">
    <source>
        <dbReference type="EMBL" id="MDF9744077.1"/>
    </source>
</evidence>
<dbReference type="Pfam" id="PF25942">
    <property type="entry name" value="Ig_halo"/>
    <property type="match status" value="1"/>
</dbReference>
<dbReference type="EMBL" id="JAMQOT010000001">
    <property type="protein sequence ID" value="MDF9744077.1"/>
    <property type="molecule type" value="Genomic_DNA"/>
</dbReference>
<sequence>MVAVTSAAALSGCGYVVGGDDDLVVTNDRQGKISIELELVDGSDEALFADTVSLSADSEVTEDGVLPSSGTVTLTVTVDGDLSNTESFEVGEETSLHIDIEDAITFEKTV</sequence>
<evidence type="ECO:0000313" key="3">
    <source>
        <dbReference type="Proteomes" id="UP001154061"/>
    </source>
</evidence>
<gene>
    <name evidence="2" type="ORF">NDI89_00620</name>
</gene>
<accession>A0A9Q4Q1U5</accession>